<keyword evidence="2" id="KW-0274">FAD</keyword>
<evidence type="ECO:0008006" key="7">
    <source>
        <dbReference type="Google" id="ProtNLM"/>
    </source>
</evidence>
<evidence type="ECO:0000259" key="3">
    <source>
        <dbReference type="Pfam" id="PF00732"/>
    </source>
</evidence>
<dbReference type="PIRSF" id="PIRSF000137">
    <property type="entry name" value="Alcohol_oxidase"/>
    <property type="match status" value="1"/>
</dbReference>
<dbReference type="InterPro" id="IPR012132">
    <property type="entry name" value="GMC_OxRdtase"/>
</dbReference>
<accession>A0A8J2RYN1</accession>
<dbReference type="Proteomes" id="UP000789390">
    <property type="component" value="Unassembled WGS sequence"/>
</dbReference>
<proteinExistence type="inferred from homology"/>
<name>A0A8J2RYN1_9CRUS</name>
<dbReference type="SUPFAM" id="SSF51905">
    <property type="entry name" value="FAD/NAD(P)-binding domain"/>
    <property type="match status" value="1"/>
</dbReference>
<dbReference type="OrthoDB" id="269227at2759"/>
<evidence type="ECO:0000313" key="5">
    <source>
        <dbReference type="EMBL" id="CAH0110874.1"/>
    </source>
</evidence>
<comment type="cofactor">
    <cofactor evidence="2">
        <name>FAD</name>
        <dbReference type="ChEBI" id="CHEBI:57692"/>
    </cofactor>
</comment>
<dbReference type="GO" id="GO:0050660">
    <property type="term" value="F:flavin adenine dinucleotide binding"/>
    <property type="evidence" value="ECO:0007669"/>
    <property type="project" value="InterPro"/>
</dbReference>
<dbReference type="SUPFAM" id="SSF54373">
    <property type="entry name" value="FAD-linked reductases, C-terminal domain"/>
    <property type="match status" value="1"/>
</dbReference>
<feature type="domain" description="Glucose-methanol-choline oxidoreductase C-terminal" evidence="4">
    <location>
        <begin position="485"/>
        <end position="627"/>
    </location>
</feature>
<comment type="caution">
    <text evidence="5">The sequence shown here is derived from an EMBL/GenBank/DDBJ whole genome shotgun (WGS) entry which is preliminary data.</text>
</comment>
<feature type="binding site" evidence="2">
    <location>
        <position position="298"/>
    </location>
    <ligand>
        <name>FAD</name>
        <dbReference type="ChEBI" id="CHEBI:57692"/>
    </ligand>
</feature>
<dbReference type="Pfam" id="PF00732">
    <property type="entry name" value="GMC_oxred_N"/>
    <property type="match status" value="1"/>
</dbReference>
<organism evidence="5 6">
    <name type="scientific">Daphnia galeata</name>
    <dbReference type="NCBI Taxonomy" id="27404"/>
    <lineage>
        <taxon>Eukaryota</taxon>
        <taxon>Metazoa</taxon>
        <taxon>Ecdysozoa</taxon>
        <taxon>Arthropoda</taxon>
        <taxon>Crustacea</taxon>
        <taxon>Branchiopoda</taxon>
        <taxon>Diplostraca</taxon>
        <taxon>Cladocera</taxon>
        <taxon>Anomopoda</taxon>
        <taxon>Daphniidae</taxon>
        <taxon>Daphnia</taxon>
    </lineage>
</organism>
<comment type="similarity">
    <text evidence="1">Belongs to the GMC oxidoreductase family.</text>
</comment>
<dbReference type="InterPro" id="IPR000172">
    <property type="entry name" value="GMC_OxRdtase_N"/>
</dbReference>
<dbReference type="GO" id="GO:0016614">
    <property type="term" value="F:oxidoreductase activity, acting on CH-OH group of donors"/>
    <property type="evidence" value="ECO:0007669"/>
    <property type="project" value="InterPro"/>
</dbReference>
<dbReference type="InterPro" id="IPR036188">
    <property type="entry name" value="FAD/NAD-bd_sf"/>
</dbReference>
<dbReference type="InterPro" id="IPR007867">
    <property type="entry name" value="GMC_OxRtase_C"/>
</dbReference>
<gene>
    <name evidence="5" type="ORF">DGAL_LOCUS14481</name>
</gene>
<feature type="binding site" evidence="2">
    <location>
        <begin position="51"/>
        <end position="52"/>
    </location>
    <ligand>
        <name>FAD</name>
        <dbReference type="ChEBI" id="CHEBI:57692"/>
    </ligand>
</feature>
<sequence length="638" mass="70201">MKLSWKQGLSVWAATSCSLLIAAWLNYYLSDNGFIKEPNQTYDYIVVGAGTSGCVLAAKLAGSNSKVLVIEAGGEPPWYSWVPLIAPILQGSQHYDWRFRTVPQKFAAGALHGNQAFWPQGKMVGGSGQMNFLIHTTGSPGDYDSWKVPGWDSQTMKNTLDDLTCWTKGNPKPKPFASRPSFLLDDEPEMCSAPVLTEIENSTSCSENVQHNQCPSAAIKLQRVNATEKPLLKAFLDAGRACGHSVSDMDRWSDTGSFMASHNTIEGLAGHRWSTYQSHLMPAMKRHNNLHVLTKSSVTKLVWKRKKVIGIQYLDNDGRIKHVKANREVLLSAGTIKTTQILQLSGVGPPHVLEPLDIPIKADLPVGENLQDHLQVPLFVELNSSVSMNVIKMLNPRQFWNYLVHGKGALATSGIEGIATLTKTRENGKSSKPYGMLILFNMGSINADVYTSVANIKKEAFHRWFPKSNNLSQEGFVLISVCLHPRSRGHVRVVSNDPTQPPEIDPAYLNHDYDVQCSIDTIKQGVELLNTEAFRALGAKLHWPTFPECGGKQGSDNQRYMECLVRTAALTMYHPAGTATMGHEDNPDAVVDPELRVRGVKGLRVVDASVLPRLPSGPPNSVLIAIAERAADLILKKD</sequence>
<evidence type="ECO:0000259" key="4">
    <source>
        <dbReference type="Pfam" id="PF05199"/>
    </source>
</evidence>
<dbReference type="Gene3D" id="3.50.50.60">
    <property type="entry name" value="FAD/NAD(P)-binding domain"/>
    <property type="match status" value="1"/>
</dbReference>
<dbReference type="EMBL" id="CAKKLH010000307">
    <property type="protein sequence ID" value="CAH0110874.1"/>
    <property type="molecule type" value="Genomic_DNA"/>
</dbReference>
<feature type="domain" description="Glucose-methanol-choline oxidoreductase N-terminal" evidence="3">
    <location>
        <begin position="42"/>
        <end position="374"/>
    </location>
</feature>
<protein>
    <recommendedName>
        <fullName evidence="7">Neither inactivation nor afterpotential protein G</fullName>
    </recommendedName>
</protein>
<dbReference type="AlphaFoldDB" id="A0A8J2RYN1"/>
<keyword evidence="6" id="KW-1185">Reference proteome</keyword>
<reference evidence="5" key="1">
    <citation type="submission" date="2021-11" db="EMBL/GenBank/DDBJ databases">
        <authorList>
            <person name="Schell T."/>
        </authorList>
    </citation>
    <scope>NUCLEOTIDE SEQUENCE</scope>
    <source>
        <strain evidence="5">M5</strain>
    </source>
</reference>
<dbReference type="Gene3D" id="3.30.560.10">
    <property type="entry name" value="Glucose Oxidase, domain 3"/>
    <property type="match status" value="1"/>
</dbReference>
<dbReference type="PANTHER" id="PTHR11552">
    <property type="entry name" value="GLUCOSE-METHANOL-CHOLINE GMC OXIDOREDUCTASE"/>
    <property type="match status" value="1"/>
</dbReference>
<dbReference type="Pfam" id="PF05199">
    <property type="entry name" value="GMC_oxred_C"/>
    <property type="match status" value="1"/>
</dbReference>
<evidence type="ECO:0000256" key="2">
    <source>
        <dbReference type="PIRSR" id="PIRSR000137-2"/>
    </source>
</evidence>
<evidence type="ECO:0000256" key="1">
    <source>
        <dbReference type="ARBA" id="ARBA00010790"/>
    </source>
</evidence>
<evidence type="ECO:0000313" key="6">
    <source>
        <dbReference type="Proteomes" id="UP000789390"/>
    </source>
</evidence>
<dbReference type="PANTHER" id="PTHR11552:SF188">
    <property type="entry name" value="NEITHER INACTIVATION NOR AFTERPOTENTIAL PROTEIN G"/>
    <property type="match status" value="1"/>
</dbReference>
<keyword evidence="2" id="KW-0285">Flavoprotein</keyword>
<dbReference type="PROSITE" id="PS51257">
    <property type="entry name" value="PROKAR_LIPOPROTEIN"/>
    <property type="match status" value="1"/>
</dbReference>